<evidence type="ECO:0000313" key="3">
    <source>
        <dbReference type="EMBL" id="BCO25158.1"/>
    </source>
</evidence>
<dbReference type="RefSeq" id="WP_223906350.1">
    <property type="nucleotide sequence ID" value="NZ_AP024238.1"/>
</dbReference>
<dbReference type="Proteomes" id="UP000824366">
    <property type="component" value="Chromosome"/>
</dbReference>
<dbReference type="InterPro" id="IPR021309">
    <property type="entry name" value="YgaP-like_TM"/>
</dbReference>
<keyword evidence="1" id="KW-0812">Transmembrane</keyword>
<evidence type="ECO:0000256" key="1">
    <source>
        <dbReference type="SAM" id="Phobius"/>
    </source>
</evidence>
<protein>
    <recommendedName>
        <fullName evidence="2">Inner membrane protein YgaP-like transmembrane domain-containing protein</fullName>
    </recommendedName>
</protein>
<evidence type="ECO:0000259" key="2">
    <source>
        <dbReference type="Pfam" id="PF11127"/>
    </source>
</evidence>
<proteinExistence type="predicted"/>
<evidence type="ECO:0000313" key="4">
    <source>
        <dbReference type="Proteomes" id="UP000824366"/>
    </source>
</evidence>
<dbReference type="Pfam" id="PF11127">
    <property type="entry name" value="YgaP-like_TM"/>
    <property type="match status" value="1"/>
</dbReference>
<feature type="transmembrane region" description="Helical" evidence="1">
    <location>
        <begin position="12"/>
        <end position="34"/>
    </location>
</feature>
<dbReference type="EMBL" id="AP024238">
    <property type="protein sequence ID" value="BCO25158.1"/>
    <property type="molecule type" value="Genomic_DNA"/>
</dbReference>
<name>A0ABM7MG52_9BURK</name>
<sequence length="63" mass="6649">MKSNVGGIDRILRIVLGLVLIGLTLTGNIGMWGWLGVVPLATGAIGWCPPYAMLGFSTCSMKK</sequence>
<reference evidence="3 4" key="1">
    <citation type="journal article" date="2021" name="Microbiol. Spectr.">
        <title>A Single Bacterium Capable of Oxidation and Reduction of Iron at Circumneutral pH.</title>
        <authorList>
            <person name="Kato S."/>
            <person name="Ohkuma M."/>
        </authorList>
    </citation>
    <scope>NUCLEOTIDE SEQUENCE [LARGE SCALE GENOMIC DNA]</scope>
    <source>
        <strain evidence="3 4">MIZ03</strain>
    </source>
</reference>
<organism evidence="3 4">
    <name type="scientific">Rhodoferax lithotrophicus</name>
    <dbReference type="NCBI Taxonomy" id="2798804"/>
    <lineage>
        <taxon>Bacteria</taxon>
        <taxon>Pseudomonadati</taxon>
        <taxon>Pseudomonadota</taxon>
        <taxon>Betaproteobacteria</taxon>
        <taxon>Burkholderiales</taxon>
        <taxon>Comamonadaceae</taxon>
        <taxon>Rhodoferax</taxon>
    </lineage>
</organism>
<feature type="transmembrane region" description="Helical" evidence="1">
    <location>
        <begin position="40"/>
        <end position="59"/>
    </location>
</feature>
<keyword evidence="4" id="KW-1185">Reference proteome</keyword>
<gene>
    <name evidence="3" type="ORF">MIZ03_0018</name>
</gene>
<keyword evidence="1" id="KW-0472">Membrane</keyword>
<keyword evidence="1" id="KW-1133">Transmembrane helix</keyword>
<accession>A0ABM7MG52</accession>
<feature type="domain" description="Inner membrane protein YgaP-like transmembrane" evidence="2">
    <location>
        <begin position="1"/>
        <end position="62"/>
    </location>
</feature>